<keyword evidence="5 8" id="KW-0408">Iron</keyword>
<dbReference type="NCBIfam" id="TIGR00329">
    <property type="entry name" value="gcp_kae1"/>
    <property type="match status" value="1"/>
</dbReference>
<evidence type="ECO:0000256" key="3">
    <source>
        <dbReference type="ARBA" id="ARBA00022694"/>
    </source>
</evidence>
<dbReference type="EMBL" id="ADMG01000035">
    <property type="protein sequence ID" value="EKB30806.1"/>
    <property type="molecule type" value="Genomic_DNA"/>
</dbReference>
<comment type="function">
    <text evidence="8">Required for the formation of a threonylcarbamoyl group on adenosine at position 37 (t(6)A37) in tRNAs that read codons beginning with adenine. Is involved in the transfer of the threonylcarbamoyl moiety of threonylcarbamoyl-AMP (TC-AMP) to the N6 group of A37, together with TsaE and TsaB. TsaD likely plays a direct catalytic role in this reaction.</text>
</comment>
<dbReference type="FunFam" id="3.30.420.40:FF:000012">
    <property type="entry name" value="tRNA N6-adenosine threonylcarbamoyltransferase"/>
    <property type="match status" value="1"/>
</dbReference>
<dbReference type="GO" id="GO:0008233">
    <property type="term" value="F:peptidase activity"/>
    <property type="evidence" value="ECO:0007669"/>
    <property type="project" value="UniProtKB-KW"/>
</dbReference>
<evidence type="ECO:0000313" key="11">
    <source>
        <dbReference type="Proteomes" id="UP000005835"/>
    </source>
</evidence>
<keyword evidence="6 8" id="KW-0012">Acyltransferase</keyword>
<keyword evidence="11" id="KW-1185">Reference proteome</keyword>
<comment type="subcellular location">
    <subcellularLocation>
        <location evidence="8">Cytoplasm</location>
    </subcellularLocation>
</comment>
<feature type="domain" description="Gcp-like" evidence="9">
    <location>
        <begin position="24"/>
        <end position="308"/>
    </location>
</feature>
<dbReference type="GO" id="GO:0006508">
    <property type="term" value="P:proteolysis"/>
    <property type="evidence" value="ECO:0007669"/>
    <property type="project" value="UniProtKB-KW"/>
</dbReference>
<dbReference type="InterPro" id="IPR000905">
    <property type="entry name" value="Gcp-like_dom"/>
</dbReference>
<evidence type="ECO:0000256" key="7">
    <source>
        <dbReference type="ARBA" id="ARBA00048117"/>
    </source>
</evidence>
<dbReference type="InterPro" id="IPR043129">
    <property type="entry name" value="ATPase_NBD"/>
</dbReference>
<keyword evidence="10" id="KW-0645">Protease</keyword>
<dbReference type="HOGENOM" id="CLU_023208_0_0_4"/>
<feature type="binding site" evidence="8">
    <location>
        <position position="115"/>
    </location>
    <ligand>
        <name>Fe cation</name>
        <dbReference type="ChEBI" id="CHEBI:24875"/>
    </ligand>
</feature>
<evidence type="ECO:0000256" key="1">
    <source>
        <dbReference type="ARBA" id="ARBA00022490"/>
    </source>
</evidence>
<dbReference type="eggNOG" id="COG0533">
    <property type="taxonomic scope" value="Bacteria"/>
</dbReference>
<dbReference type="PANTHER" id="PTHR11735">
    <property type="entry name" value="TRNA N6-ADENOSINE THREONYLCARBAMOYLTRANSFERASE"/>
    <property type="match status" value="1"/>
</dbReference>
<keyword evidence="3 8" id="KW-0819">tRNA processing</keyword>
<evidence type="ECO:0000256" key="4">
    <source>
        <dbReference type="ARBA" id="ARBA00022723"/>
    </source>
</evidence>
<dbReference type="STRING" id="742823.HMPREF9465_01496"/>
<dbReference type="FunFam" id="3.30.420.40:FF:000040">
    <property type="entry name" value="tRNA N6-adenosine threonylcarbamoyltransferase"/>
    <property type="match status" value="1"/>
</dbReference>
<comment type="caution">
    <text evidence="10">The sequence shown here is derived from an EMBL/GenBank/DDBJ whole genome shotgun (WGS) entry which is preliminary data.</text>
</comment>
<comment type="caution">
    <text evidence="8">Lacks conserved residue(s) required for the propagation of feature annotation.</text>
</comment>
<feature type="binding site" evidence="8">
    <location>
        <position position="167"/>
    </location>
    <ligand>
        <name>substrate</name>
    </ligand>
</feature>
<dbReference type="GO" id="GO:0005737">
    <property type="term" value="C:cytoplasm"/>
    <property type="evidence" value="ECO:0007669"/>
    <property type="project" value="UniProtKB-SubCell"/>
</dbReference>
<dbReference type="GO" id="GO:0002949">
    <property type="term" value="P:tRNA threonylcarbamoyladenosine modification"/>
    <property type="evidence" value="ECO:0007669"/>
    <property type="project" value="UniProtKB-UniRule"/>
</dbReference>
<dbReference type="Proteomes" id="UP000005835">
    <property type="component" value="Unassembled WGS sequence"/>
</dbReference>
<evidence type="ECO:0000256" key="6">
    <source>
        <dbReference type="ARBA" id="ARBA00023315"/>
    </source>
</evidence>
<feature type="binding site" evidence="8">
    <location>
        <position position="274"/>
    </location>
    <ligand>
        <name>substrate</name>
    </ligand>
</feature>
<dbReference type="PATRIC" id="fig|742823.3.peg.1488"/>
<feature type="binding site" evidence="8">
    <location>
        <position position="180"/>
    </location>
    <ligand>
        <name>substrate</name>
    </ligand>
</feature>
<dbReference type="InterPro" id="IPR022450">
    <property type="entry name" value="TsaD"/>
</dbReference>
<feature type="binding site" evidence="8">
    <location>
        <position position="302"/>
    </location>
    <ligand>
        <name>Fe cation</name>
        <dbReference type="ChEBI" id="CHEBI:24875"/>
    </ligand>
</feature>
<dbReference type="NCBIfam" id="TIGR03723">
    <property type="entry name" value="T6A_TsaD_YgjD"/>
    <property type="match status" value="1"/>
</dbReference>
<evidence type="ECO:0000256" key="5">
    <source>
        <dbReference type="ARBA" id="ARBA00023004"/>
    </source>
</evidence>
<proteinExistence type="inferred from homology"/>
<comment type="similarity">
    <text evidence="8">Belongs to the KAE1 / TsaD family.</text>
</comment>
<dbReference type="Pfam" id="PF00814">
    <property type="entry name" value="TsaD"/>
    <property type="match status" value="1"/>
</dbReference>
<organism evidence="10 11">
    <name type="scientific">Sutterella wadsworthensis 2_1_59BFAA</name>
    <dbReference type="NCBI Taxonomy" id="742823"/>
    <lineage>
        <taxon>Bacteria</taxon>
        <taxon>Pseudomonadati</taxon>
        <taxon>Pseudomonadota</taxon>
        <taxon>Betaproteobacteria</taxon>
        <taxon>Burkholderiales</taxon>
        <taxon>Sutterellaceae</taxon>
        <taxon>Sutterella</taxon>
    </lineage>
</organism>
<comment type="catalytic activity">
    <reaction evidence="7 8">
        <text>L-threonylcarbamoyladenylate + adenosine(37) in tRNA = N(6)-L-threonylcarbamoyladenosine(37) in tRNA + AMP + H(+)</text>
        <dbReference type="Rhea" id="RHEA:37059"/>
        <dbReference type="Rhea" id="RHEA-COMP:10162"/>
        <dbReference type="Rhea" id="RHEA-COMP:10163"/>
        <dbReference type="ChEBI" id="CHEBI:15378"/>
        <dbReference type="ChEBI" id="CHEBI:73682"/>
        <dbReference type="ChEBI" id="CHEBI:74411"/>
        <dbReference type="ChEBI" id="CHEBI:74418"/>
        <dbReference type="ChEBI" id="CHEBI:456215"/>
        <dbReference type="EC" id="2.3.1.234"/>
    </reaction>
</comment>
<name>K1JKV3_9BURK</name>
<evidence type="ECO:0000313" key="10">
    <source>
        <dbReference type="EMBL" id="EKB30806.1"/>
    </source>
</evidence>
<feature type="binding site" evidence="8">
    <location>
        <begin position="134"/>
        <end position="138"/>
    </location>
    <ligand>
        <name>substrate</name>
    </ligand>
</feature>
<dbReference type="SUPFAM" id="SSF53067">
    <property type="entry name" value="Actin-like ATPase domain"/>
    <property type="match status" value="2"/>
</dbReference>
<evidence type="ECO:0000256" key="8">
    <source>
        <dbReference type="HAMAP-Rule" id="MF_01445"/>
    </source>
</evidence>
<dbReference type="CDD" id="cd24133">
    <property type="entry name" value="ASKHA_NBD_TsaD_bac"/>
    <property type="match status" value="1"/>
</dbReference>
<dbReference type="HAMAP" id="MF_01445">
    <property type="entry name" value="TsaD"/>
    <property type="match status" value="1"/>
</dbReference>
<gene>
    <name evidence="8" type="primary">tsaD</name>
    <name evidence="10" type="ORF">HMPREF9465_01496</name>
</gene>
<dbReference type="Gene3D" id="3.30.420.40">
    <property type="match status" value="2"/>
</dbReference>
<dbReference type="AlphaFoldDB" id="K1JKV3"/>
<feature type="binding site" evidence="8">
    <location>
        <position position="111"/>
    </location>
    <ligand>
        <name>Fe cation</name>
        <dbReference type="ChEBI" id="CHEBI:24875"/>
    </ligand>
</feature>
<dbReference type="GO" id="GO:0005506">
    <property type="term" value="F:iron ion binding"/>
    <property type="evidence" value="ECO:0007669"/>
    <property type="project" value="UniProtKB-UniRule"/>
</dbReference>
<protein>
    <recommendedName>
        <fullName evidence="8">tRNA N6-adenosine threonylcarbamoyltransferase</fullName>
        <ecNumber evidence="8">2.3.1.234</ecNumber>
    </recommendedName>
    <alternativeName>
        <fullName evidence="8">N6-L-threonylcarbamoyladenine synthase</fullName>
        <shortName evidence="8">t(6)A synthase</shortName>
    </alternativeName>
    <alternativeName>
        <fullName evidence="8">t(6)A37 threonylcarbamoyladenosine biosynthesis protein TsaD</fullName>
    </alternativeName>
    <alternativeName>
        <fullName evidence="8">tRNA threonylcarbamoyladenosine biosynthesis protein TsaD</fullName>
    </alternativeName>
</protein>
<dbReference type="InterPro" id="IPR017861">
    <property type="entry name" value="KAE1/TsaD"/>
</dbReference>
<dbReference type="PANTHER" id="PTHR11735:SF6">
    <property type="entry name" value="TRNA N6-ADENOSINE THREONYLCARBAMOYLTRANSFERASE, MITOCHONDRIAL"/>
    <property type="match status" value="1"/>
</dbReference>
<keyword evidence="10" id="KW-0378">Hydrolase</keyword>
<dbReference type="PRINTS" id="PR00789">
    <property type="entry name" value="OSIALOPTASE"/>
</dbReference>
<sequence>MLVLGIESSCDETGAALISDKDGLLADALYSQIDMHRAYGGVVPELASRDHIRRAVALVDEVLVKAGKTRGDIDAVAVTEGPGLAGALLAGAGVAHAIGWALDVPVLGVHHLEGHLLAARLSDPAPEFPFLALLVSGGHTQIMKVEKFGSYELLGQTLDDAAGEAFDKTAQLLGLPYPGGPAVSALAEEGEPGAIELARPMIHAPNLDMSFSGLKTSVLTAVQSAPDAGDEVFRRNLARGFVDALVDVLAAKLVRAMKQTELRNVVVAGGVSANRQLRQRLTAEVRRRRGTIFYPPMRLCTDNGAMIAAAGLARLEGMTAEELEALKAKRSFGVSPRWQLSNL</sequence>
<comment type="cofactor">
    <cofactor evidence="8">
        <name>Fe(2+)</name>
        <dbReference type="ChEBI" id="CHEBI:29033"/>
    </cofactor>
    <text evidence="8">Binds 1 Fe(2+) ion per subunit.</text>
</comment>
<keyword evidence="2 8" id="KW-0808">Transferase</keyword>
<accession>K1JKV3</accession>
<dbReference type="RefSeq" id="WP_005435649.1">
    <property type="nucleotide sequence ID" value="NZ_JH815517.1"/>
</dbReference>
<keyword evidence="1 8" id="KW-0963">Cytoplasm</keyword>
<evidence type="ECO:0000259" key="9">
    <source>
        <dbReference type="Pfam" id="PF00814"/>
    </source>
</evidence>
<keyword evidence="4 8" id="KW-0479">Metal-binding</keyword>
<dbReference type="GO" id="GO:0061711">
    <property type="term" value="F:tRNA N(6)-L-threonylcarbamoyladenine synthase activity"/>
    <property type="evidence" value="ECO:0007669"/>
    <property type="project" value="UniProtKB-EC"/>
</dbReference>
<evidence type="ECO:0000256" key="2">
    <source>
        <dbReference type="ARBA" id="ARBA00022679"/>
    </source>
</evidence>
<reference evidence="10 11" key="1">
    <citation type="submission" date="2012-05" db="EMBL/GenBank/DDBJ databases">
        <title>The Genome Sequence of Sutterella wadsworthensis 2_1_59BFAA.</title>
        <authorList>
            <consortium name="The Broad Institute Genome Sequencing Platform"/>
            <person name="Earl A."/>
            <person name="Ward D."/>
            <person name="Feldgarden M."/>
            <person name="Gevers D."/>
            <person name="Daigneault M."/>
            <person name="Strauss J."/>
            <person name="Allen-Vercoe E."/>
            <person name="Walker B."/>
            <person name="Young S.K."/>
            <person name="Zeng Q."/>
            <person name="Gargeya S."/>
            <person name="Fitzgerald M."/>
            <person name="Haas B."/>
            <person name="Abouelleil A."/>
            <person name="Alvarado L."/>
            <person name="Arachchi H.M."/>
            <person name="Berlin A.M."/>
            <person name="Chapman S.B."/>
            <person name="Goldberg J."/>
            <person name="Griggs A."/>
            <person name="Gujja S."/>
            <person name="Hansen M."/>
            <person name="Howarth C."/>
            <person name="Imamovic A."/>
            <person name="Larimer J."/>
            <person name="McCowen C."/>
            <person name="Montmayeur A."/>
            <person name="Murphy C."/>
            <person name="Neiman D."/>
            <person name="Pearson M."/>
            <person name="Priest M."/>
            <person name="Roberts A."/>
            <person name="Saif S."/>
            <person name="Shea T."/>
            <person name="Sisk P."/>
            <person name="Sykes S."/>
            <person name="Wortman J."/>
            <person name="Nusbaum C."/>
            <person name="Birren B."/>
        </authorList>
    </citation>
    <scope>NUCLEOTIDE SEQUENCE [LARGE SCALE GENOMIC DNA]</scope>
    <source>
        <strain evidence="10 11">2_1_59BFAA</strain>
    </source>
</reference>
<dbReference type="OrthoDB" id="9806197at2"/>
<dbReference type="EC" id="2.3.1.234" evidence="8"/>